<dbReference type="GO" id="GO:0019905">
    <property type="term" value="F:syntaxin binding"/>
    <property type="evidence" value="ECO:0000318"/>
    <property type="project" value="GO_Central"/>
</dbReference>
<evidence type="ECO:0000256" key="6">
    <source>
        <dbReference type="ARBA" id="ARBA00023136"/>
    </source>
</evidence>
<dbReference type="GO" id="GO:0005483">
    <property type="term" value="F:soluble NSF attachment protein activity"/>
    <property type="evidence" value="ECO:0000318"/>
    <property type="project" value="GO_Central"/>
</dbReference>
<dbReference type="InterPro" id="IPR000744">
    <property type="entry name" value="NSF_attach"/>
</dbReference>
<evidence type="ECO:0000256" key="1">
    <source>
        <dbReference type="ARBA" id="ARBA00004170"/>
    </source>
</evidence>
<keyword evidence="4 7" id="KW-0931">ER-Golgi transport</keyword>
<gene>
    <name evidence="9" type="primary">sec17</name>
    <name evidence="8" type="ORF">SJAG_04909</name>
</gene>
<evidence type="ECO:0000256" key="7">
    <source>
        <dbReference type="RuleBase" id="RU367013"/>
    </source>
</evidence>
<evidence type="ECO:0000256" key="3">
    <source>
        <dbReference type="ARBA" id="ARBA00022448"/>
    </source>
</evidence>
<evidence type="ECO:0000256" key="5">
    <source>
        <dbReference type="ARBA" id="ARBA00022927"/>
    </source>
</evidence>
<dbReference type="GO" id="GO:0006886">
    <property type="term" value="P:intracellular protein transport"/>
    <property type="evidence" value="ECO:0000318"/>
    <property type="project" value="GO_Central"/>
</dbReference>
<dbReference type="FunFam" id="1.25.40.10:FF:000049">
    <property type="entry name" value="Alpha-soluble NSF attachment protein-like"/>
    <property type="match status" value="1"/>
</dbReference>
<evidence type="ECO:0000256" key="2">
    <source>
        <dbReference type="ARBA" id="ARBA00010050"/>
    </source>
</evidence>
<comment type="subcellular location">
    <subcellularLocation>
        <location evidence="1 7">Membrane</location>
        <topology evidence="1 7">Peripheral membrane protein</topology>
    </subcellularLocation>
</comment>
<comment type="similarity">
    <text evidence="2 7">Belongs to the SNAP family.</text>
</comment>
<dbReference type="Pfam" id="PF14938">
    <property type="entry name" value="SNAP"/>
    <property type="match status" value="1"/>
</dbReference>
<evidence type="ECO:0000313" key="9">
    <source>
        <dbReference type="JaponicusDB" id="SJAG_04909"/>
    </source>
</evidence>
<dbReference type="eggNOG" id="KOG1586">
    <property type="taxonomic scope" value="Eukaryota"/>
</dbReference>
<accession>B6K833</accession>
<dbReference type="GO" id="GO:0031201">
    <property type="term" value="C:SNARE complex"/>
    <property type="evidence" value="ECO:0000318"/>
    <property type="project" value="GO_Central"/>
</dbReference>
<dbReference type="PRINTS" id="PR00448">
    <property type="entry name" value="NSFATTACHMNT"/>
</dbReference>
<dbReference type="HOGENOM" id="CLU_046329_0_2_1"/>
<evidence type="ECO:0000313" key="8">
    <source>
        <dbReference type="EMBL" id="EEB09687.1"/>
    </source>
</evidence>
<dbReference type="PANTHER" id="PTHR13768:SF8">
    <property type="entry name" value="ALPHA-SOLUBLE NSF ATTACHMENT PROTEIN"/>
    <property type="match status" value="1"/>
</dbReference>
<dbReference type="AlphaFoldDB" id="B6K833"/>
<sequence>MTADPEQLMKAAAKKAKGGSGFSAFFGGGNKYDEAGELYMDAANGFRLQKDLRSAGIAFEKAAEMQLKTDEKDDAANTLVEAYKAYRRDEPAEAIRVLSMAIELFTRRGNFRRAANYKMDIGTVLEQDLSDPKGALAAYEEAGEWFMNDQAEALANKAFLKTADLAALCDEYQTAINRYEQVAKASVNNNLLKWSVKEYLLKCGLCYMLMGDDVATRRAFDSFTALDLTFQSTREYQLLCDLQDAIEASDADIFAEKVFQFDQLSKLDSWKTTVLLKIKNRIQEAEDDLT</sequence>
<dbReference type="RefSeq" id="XP_002175980.1">
    <property type="nucleotide sequence ID" value="XM_002175944.2"/>
</dbReference>
<name>B6K833_SCHJY</name>
<protein>
    <submittedName>
        <fullName evidence="8">Alpha SNAP</fullName>
    </submittedName>
</protein>
<organism evidence="8 10">
    <name type="scientific">Schizosaccharomyces japonicus (strain yFS275 / FY16936)</name>
    <name type="common">Fission yeast</name>
    <dbReference type="NCBI Taxonomy" id="402676"/>
    <lineage>
        <taxon>Eukaryota</taxon>
        <taxon>Fungi</taxon>
        <taxon>Dikarya</taxon>
        <taxon>Ascomycota</taxon>
        <taxon>Taphrinomycotina</taxon>
        <taxon>Schizosaccharomycetes</taxon>
        <taxon>Schizosaccharomycetales</taxon>
        <taxon>Schizosaccharomycetaceae</taxon>
        <taxon>Schizosaccharomyces</taxon>
    </lineage>
</organism>
<dbReference type="VEuPathDB" id="FungiDB:SJAG_04909"/>
<keyword evidence="6 7" id="KW-0472">Membrane</keyword>
<dbReference type="InterPro" id="IPR011990">
    <property type="entry name" value="TPR-like_helical_dom_sf"/>
</dbReference>
<reference evidence="8 10" key="1">
    <citation type="journal article" date="2011" name="Science">
        <title>Comparative functional genomics of the fission yeasts.</title>
        <authorList>
            <person name="Rhind N."/>
            <person name="Chen Z."/>
            <person name="Yassour M."/>
            <person name="Thompson D.A."/>
            <person name="Haas B.J."/>
            <person name="Habib N."/>
            <person name="Wapinski I."/>
            <person name="Roy S."/>
            <person name="Lin M.F."/>
            <person name="Heiman D.I."/>
            <person name="Young S.K."/>
            <person name="Furuya K."/>
            <person name="Guo Y."/>
            <person name="Pidoux A."/>
            <person name="Chen H.M."/>
            <person name="Robbertse B."/>
            <person name="Goldberg J.M."/>
            <person name="Aoki K."/>
            <person name="Bayne E.H."/>
            <person name="Berlin A.M."/>
            <person name="Desjardins C.A."/>
            <person name="Dobbs E."/>
            <person name="Dukaj L."/>
            <person name="Fan L."/>
            <person name="FitzGerald M.G."/>
            <person name="French C."/>
            <person name="Gujja S."/>
            <person name="Hansen K."/>
            <person name="Keifenheim D."/>
            <person name="Levin J.Z."/>
            <person name="Mosher R.A."/>
            <person name="Mueller C.A."/>
            <person name="Pfiffner J."/>
            <person name="Priest M."/>
            <person name="Russ C."/>
            <person name="Smialowska A."/>
            <person name="Swoboda P."/>
            <person name="Sykes S.M."/>
            <person name="Vaughn M."/>
            <person name="Vengrova S."/>
            <person name="Yoder R."/>
            <person name="Zeng Q."/>
            <person name="Allshire R."/>
            <person name="Baulcombe D."/>
            <person name="Birren B.W."/>
            <person name="Brown W."/>
            <person name="Ekwall K."/>
            <person name="Kellis M."/>
            <person name="Leatherwood J."/>
            <person name="Levin H."/>
            <person name="Margalit H."/>
            <person name="Martienssen R."/>
            <person name="Nieduszynski C.A."/>
            <person name="Spatafora J.W."/>
            <person name="Friedman N."/>
            <person name="Dalgaard J.Z."/>
            <person name="Baumann P."/>
            <person name="Niki H."/>
            <person name="Regev A."/>
            <person name="Nusbaum C."/>
        </authorList>
    </citation>
    <scope>NUCLEOTIDE SEQUENCE [LARGE SCALE GENOMIC DNA]</scope>
    <source>
        <strain evidence="10">yFS275 / FY16936</strain>
    </source>
</reference>
<dbReference type="STRING" id="402676.B6K833"/>
<dbReference type="SUPFAM" id="SSF48452">
    <property type="entry name" value="TPR-like"/>
    <property type="match status" value="1"/>
</dbReference>
<dbReference type="EMBL" id="KE651167">
    <property type="protein sequence ID" value="EEB09687.1"/>
    <property type="molecule type" value="Genomic_DNA"/>
</dbReference>
<dbReference type="OMA" id="WSVKEYL"/>
<keyword evidence="10" id="KW-1185">Reference proteome</keyword>
<proteinExistence type="inferred from homology"/>
<dbReference type="GeneID" id="7050341"/>
<dbReference type="CDD" id="cd15832">
    <property type="entry name" value="SNAP"/>
    <property type="match status" value="1"/>
</dbReference>
<dbReference type="OrthoDB" id="9984275at2759"/>
<dbReference type="Gene3D" id="1.25.40.10">
    <property type="entry name" value="Tetratricopeptide repeat domain"/>
    <property type="match status" value="1"/>
</dbReference>
<keyword evidence="5 7" id="KW-0653">Protein transport</keyword>
<dbReference type="JaponicusDB" id="SJAG_04909">
    <property type="gene designation" value="sec17"/>
</dbReference>
<dbReference type="PANTHER" id="PTHR13768">
    <property type="entry name" value="SOLUBLE NSF ATTACHMENT PROTEIN SNAP"/>
    <property type="match status" value="1"/>
</dbReference>
<keyword evidence="3 7" id="KW-0813">Transport</keyword>
<evidence type="ECO:0000313" key="10">
    <source>
        <dbReference type="Proteomes" id="UP000001744"/>
    </source>
</evidence>
<dbReference type="Proteomes" id="UP000001744">
    <property type="component" value="Unassembled WGS sequence"/>
</dbReference>
<comment type="function">
    <text evidence="7">Required for vesicular transport between the endoplasmic reticulum and the Golgi apparatus.</text>
</comment>
<dbReference type="GO" id="GO:0035494">
    <property type="term" value="P:SNARE complex disassembly"/>
    <property type="evidence" value="ECO:0000318"/>
    <property type="project" value="GO_Central"/>
</dbReference>
<evidence type="ECO:0000256" key="4">
    <source>
        <dbReference type="ARBA" id="ARBA00022892"/>
    </source>
</evidence>